<name>A0A382L067_9ZZZZ</name>
<dbReference type="SUPFAM" id="SSF82649">
    <property type="entry name" value="SufE/NifU"/>
    <property type="match status" value="1"/>
</dbReference>
<dbReference type="AlphaFoldDB" id="A0A382L067"/>
<proteinExistence type="inferred from homology"/>
<evidence type="ECO:0000256" key="1">
    <source>
        <dbReference type="ARBA" id="ARBA00010282"/>
    </source>
</evidence>
<dbReference type="InterPro" id="IPR003808">
    <property type="entry name" value="Fe-S_metab-assoc_dom"/>
</dbReference>
<dbReference type="Gene3D" id="3.90.1010.10">
    <property type="match status" value="1"/>
</dbReference>
<dbReference type="PANTHER" id="PTHR43597:SF5">
    <property type="entry name" value="SUFE-LIKE PROTEIN 2, CHLOROPLASTIC"/>
    <property type="match status" value="1"/>
</dbReference>
<comment type="similarity">
    <text evidence="1">Belongs to the SufE family.</text>
</comment>
<dbReference type="Pfam" id="PF02657">
    <property type="entry name" value="SufE"/>
    <property type="match status" value="1"/>
</dbReference>
<sequence length="132" mass="14643">MVESFELLGDWESRFSYLIDLGKQLPPLAATDQCEDNRVQGCQAQVWLKFVPEADGLITIVADSDAYIVKGLITVLMAIYSGKTAEEILAIDGQAELDKLQLASHLSPTRKNGLYAMVQRIRELAAVERSEE</sequence>
<dbReference type="EMBL" id="UINC01083952">
    <property type="protein sequence ID" value="SVC30146.1"/>
    <property type="molecule type" value="Genomic_DNA"/>
</dbReference>
<feature type="domain" description="Fe-S metabolism associated" evidence="2">
    <location>
        <begin position="2"/>
        <end position="123"/>
    </location>
</feature>
<gene>
    <name evidence="3" type="ORF">METZ01_LOCUS283000</name>
</gene>
<evidence type="ECO:0000313" key="3">
    <source>
        <dbReference type="EMBL" id="SVC30146.1"/>
    </source>
</evidence>
<evidence type="ECO:0000259" key="2">
    <source>
        <dbReference type="Pfam" id="PF02657"/>
    </source>
</evidence>
<organism evidence="3">
    <name type="scientific">marine metagenome</name>
    <dbReference type="NCBI Taxonomy" id="408172"/>
    <lineage>
        <taxon>unclassified sequences</taxon>
        <taxon>metagenomes</taxon>
        <taxon>ecological metagenomes</taxon>
    </lineage>
</organism>
<protein>
    <recommendedName>
        <fullName evidence="2">Fe-S metabolism associated domain-containing protein</fullName>
    </recommendedName>
</protein>
<accession>A0A382L067</accession>
<dbReference type="PANTHER" id="PTHR43597">
    <property type="entry name" value="SULFUR ACCEPTOR PROTEIN CSDE"/>
    <property type="match status" value="1"/>
</dbReference>
<reference evidence="3" key="1">
    <citation type="submission" date="2018-05" db="EMBL/GenBank/DDBJ databases">
        <authorList>
            <person name="Lanie J.A."/>
            <person name="Ng W.-L."/>
            <person name="Kazmierczak K.M."/>
            <person name="Andrzejewski T.M."/>
            <person name="Davidsen T.M."/>
            <person name="Wayne K.J."/>
            <person name="Tettelin H."/>
            <person name="Glass J.I."/>
            <person name="Rusch D."/>
            <person name="Podicherti R."/>
            <person name="Tsui H.-C.T."/>
            <person name="Winkler M.E."/>
        </authorList>
    </citation>
    <scope>NUCLEOTIDE SEQUENCE</scope>
</reference>